<feature type="domain" description="K Homology" evidence="4">
    <location>
        <begin position="187"/>
        <end position="280"/>
    </location>
</feature>
<feature type="domain" description="K Homology" evidence="4">
    <location>
        <begin position="591"/>
        <end position="659"/>
    </location>
</feature>
<feature type="region of interest" description="Disordered" evidence="3">
    <location>
        <begin position="1002"/>
        <end position="1032"/>
    </location>
</feature>
<dbReference type="InterPro" id="IPR004087">
    <property type="entry name" value="KH_dom"/>
</dbReference>
<dbReference type="PANTHER" id="PTHR10627:SF76">
    <property type="entry name" value="KH DOMAIN-CONTAINING PROTEIN YLL032C"/>
    <property type="match status" value="1"/>
</dbReference>
<evidence type="ECO:0000313" key="5">
    <source>
        <dbReference type="EMBL" id="KAJ8662213.1"/>
    </source>
</evidence>
<dbReference type="GO" id="GO:0005737">
    <property type="term" value="C:cytoplasm"/>
    <property type="evidence" value="ECO:0007669"/>
    <property type="project" value="TreeGrafter"/>
</dbReference>
<dbReference type="EMBL" id="JARTCD010000005">
    <property type="protein sequence ID" value="KAJ8662213.1"/>
    <property type="molecule type" value="Genomic_DNA"/>
</dbReference>
<dbReference type="SUPFAM" id="SSF54791">
    <property type="entry name" value="Eukaryotic type KH-domain (KH-domain type I)"/>
    <property type="match status" value="4"/>
</dbReference>
<dbReference type="Pfam" id="PF00013">
    <property type="entry name" value="KH_1"/>
    <property type="match status" value="1"/>
</dbReference>
<organism evidence="5 6">
    <name type="scientific">Lichtheimia ornata</name>
    <dbReference type="NCBI Taxonomy" id="688661"/>
    <lineage>
        <taxon>Eukaryota</taxon>
        <taxon>Fungi</taxon>
        <taxon>Fungi incertae sedis</taxon>
        <taxon>Mucoromycota</taxon>
        <taxon>Mucoromycotina</taxon>
        <taxon>Mucoromycetes</taxon>
        <taxon>Mucorales</taxon>
        <taxon>Lichtheimiaceae</taxon>
        <taxon>Lichtheimia</taxon>
    </lineage>
</organism>
<evidence type="ECO:0000256" key="3">
    <source>
        <dbReference type="SAM" id="MobiDB-lite"/>
    </source>
</evidence>
<feature type="domain" description="K Homology" evidence="4">
    <location>
        <begin position="506"/>
        <end position="586"/>
    </location>
</feature>
<feature type="region of interest" description="Disordered" evidence="3">
    <location>
        <begin position="1068"/>
        <end position="1118"/>
    </location>
</feature>
<reference evidence="5 6" key="1">
    <citation type="submission" date="2023-03" db="EMBL/GenBank/DDBJ databases">
        <title>Genome sequence of Lichtheimia ornata CBS 291.66.</title>
        <authorList>
            <person name="Mohabir J.T."/>
            <person name="Shea T.P."/>
            <person name="Kurbessoian T."/>
            <person name="Berby B."/>
            <person name="Fontaine J."/>
            <person name="Livny J."/>
            <person name="Gnirke A."/>
            <person name="Stajich J.E."/>
            <person name="Cuomo C.A."/>
        </authorList>
    </citation>
    <scope>NUCLEOTIDE SEQUENCE [LARGE SCALE GENOMIC DNA]</scope>
    <source>
        <strain evidence="5">CBS 291.66</strain>
    </source>
</reference>
<dbReference type="GeneID" id="83209324"/>
<dbReference type="PANTHER" id="PTHR10627">
    <property type="entry name" value="SCP160"/>
    <property type="match status" value="1"/>
</dbReference>
<dbReference type="AlphaFoldDB" id="A0AAD7Y293"/>
<dbReference type="InterPro" id="IPR036612">
    <property type="entry name" value="KH_dom_type_1_sf"/>
</dbReference>
<protein>
    <recommendedName>
        <fullName evidence="4">K Homology domain-containing protein</fullName>
    </recommendedName>
</protein>
<dbReference type="Pfam" id="PF24563">
    <property type="entry name" value="KH_Mug60-KHD4"/>
    <property type="match status" value="1"/>
</dbReference>
<feature type="compositionally biased region" description="Polar residues" evidence="3">
    <location>
        <begin position="1109"/>
        <end position="1118"/>
    </location>
</feature>
<feature type="compositionally biased region" description="Low complexity" evidence="3">
    <location>
        <begin position="1068"/>
        <end position="1097"/>
    </location>
</feature>
<keyword evidence="6" id="KW-1185">Reference proteome</keyword>
<dbReference type="InterPro" id="IPR004088">
    <property type="entry name" value="KH_dom_type_1"/>
</dbReference>
<evidence type="ECO:0000256" key="1">
    <source>
        <dbReference type="ARBA" id="ARBA00022737"/>
    </source>
</evidence>
<gene>
    <name evidence="5" type="ORF">O0I10_001906</name>
</gene>
<feature type="compositionally biased region" description="Low complexity" evidence="3">
    <location>
        <begin position="1002"/>
        <end position="1020"/>
    </location>
</feature>
<sequence>MAAHQISAAFSFCYAPPASSDYISTCIDSSDPVAKREAIMSDLRDTCNNVMARHCCQIALTAAADPTLVSIKPQTIHVDKSTDYNLTLTGPLNEVMSARGDLLATCPFKVNITLKIPAKEFPPAHILQKHIDLIESETDTSIAILLPPAHRSSLASEYRTTIVITGLPDLAEHARVRVLVALDEIANLRSDVLRVPLKLHNLICGRKRAGLQPIIEETATNIYFPSPFGDLSSVESGLQLAVVTDGSATPLLEELAPPIYITGEPVNVTRVKEMLNKLAMQKAKSMYHKDAVLHSRKLDWMLLHRRDELRKIMRDNGSFIAFPPIGSGSGTVTVYAENRVNAERTLRSLNFLTCSIYEACFYFNNRDGAIFGADGGTHNFFSNINNITGLISQLSQVSGAEVMYKDDIGCIEVFGTERDVRNVYQRVHEMTFLKVFHQNTVFNIELSNDQREFISGKKSGKINKIMKTTGAKIKFNAFSDYNFVIEVESTSVIKALDGLSMLQDELPAEISFYVPEMYHKRIIGVGGKNIQRIMKKYGVYVKFSNAEEFAALGGYYDNDDNVVARTPMKNQVNLDNLRHAVMELITQRDKDYVNQTVNIPFRMHRVLLRDQGSYFADVTKKTLTRIMWPDHELASDTVTLVGPLTEIEHAIELVQAVVPEEYDVVVPRSSALTAALASDNFHDHVVVRLERECGIQIDLQSTPQPPPSISSSSPSPSVPASTTTTTAAPAAVSGSVTTGSPVSLSAPTSPSRSTPAPSTAGSPTAAASETDYTIPLKMSKCNIRNLPSALDILISYLRNHNVTLYDNATPKTSRTTPTSATLSASNVPLVDSFSHFGSKVLPSVSDIGSGSGNQKLHHSFSSFSLFDFAPGTSTSTGSHHAFDTPWTSSFRDMNSPRTAENIRAIFDSPPHKQDEMGGNMPKQRMSVPVMGGQNGAPGLGVFRAPPVNGGTSSASGSSSLGGGADIWLPQQLSQMSLSGHPHLSAAANSGGFGNVGLGTSNAGAAASGNNTSTTTSGTSGFEKNRNRIFGHGGDSTVGGAASFYQPYPIIGGGGIASDFNHNHQQHQHFNNICPTSSTSTGSNNSMQSSLSVSESSSALDGGDLRPPFSRQQQHQNRG</sequence>
<name>A0AAD7Y293_9FUNG</name>
<evidence type="ECO:0000259" key="4">
    <source>
        <dbReference type="SMART" id="SM00322"/>
    </source>
</evidence>
<feature type="domain" description="K Homology" evidence="4">
    <location>
        <begin position="438"/>
        <end position="504"/>
    </location>
</feature>
<dbReference type="Gene3D" id="3.30.1370.10">
    <property type="entry name" value="K Homology domain, type 1"/>
    <property type="match status" value="3"/>
</dbReference>
<accession>A0AAD7Y293</accession>
<evidence type="ECO:0000313" key="6">
    <source>
        <dbReference type="Proteomes" id="UP001234581"/>
    </source>
</evidence>
<dbReference type="SMART" id="SM00322">
    <property type="entry name" value="KH"/>
    <property type="match status" value="4"/>
</dbReference>
<feature type="compositionally biased region" description="Low complexity" evidence="3">
    <location>
        <begin position="709"/>
        <end position="767"/>
    </location>
</feature>
<keyword evidence="2" id="KW-0694">RNA-binding</keyword>
<evidence type="ECO:0000256" key="2">
    <source>
        <dbReference type="PROSITE-ProRule" id="PRU00117"/>
    </source>
</evidence>
<feature type="region of interest" description="Disordered" evidence="3">
    <location>
        <begin position="698"/>
        <end position="767"/>
    </location>
</feature>
<dbReference type="Proteomes" id="UP001234581">
    <property type="component" value="Unassembled WGS sequence"/>
</dbReference>
<dbReference type="RefSeq" id="XP_058347126.1">
    <property type="nucleotide sequence ID" value="XM_058481995.1"/>
</dbReference>
<proteinExistence type="predicted"/>
<keyword evidence="1" id="KW-0677">Repeat</keyword>
<dbReference type="PROSITE" id="PS50084">
    <property type="entry name" value="KH_TYPE_1"/>
    <property type="match status" value="1"/>
</dbReference>
<dbReference type="GO" id="GO:0003729">
    <property type="term" value="F:mRNA binding"/>
    <property type="evidence" value="ECO:0007669"/>
    <property type="project" value="TreeGrafter"/>
</dbReference>
<dbReference type="CDD" id="cd22453">
    <property type="entry name" value="KH-I_MUG60_like"/>
    <property type="match status" value="1"/>
</dbReference>
<dbReference type="InterPro" id="IPR056553">
    <property type="entry name" value="KH_Mug60-KHD4"/>
</dbReference>
<comment type="caution">
    <text evidence="5">The sequence shown here is derived from an EMBL/GenBank/DDBJ whole genome shotgun (WGS) entry which is preliminary data.</text>
</comment>